<organism evidence="8 9">
    <name type="scientific">Sphingobium xenophagum</name>
    <dbReference type="NCBI Taxonomy" id="121428"/>
    <lineage>
        <taxon>Bacteria</taxon>
        <taxon>Pseudomonadati</taxon>
        <taxon>Pseudomonadota</taxon>
        <taxon>Alphaproteobacteria</taxon>
        <taxon>Sphingomonadales</taxon>
        <taxon>Sphingomonadaceae</taxon>
        <taxon>Sphingobium</taxon>
    </lineage>
</organism>
<keyword evidence="1" id="KW-0597">Phosphoprotein</keyword>
<dbReference type="InterPro" id="IPR039420">
    <property type="entry name" value="WalR-like"/>
</dbReference>
<dbReference type="PANTHER" id="PTHR48111">
    <property type="entry name" value="REGULATOR OF RPOS"/>
    <property type="match status" value="1"/>
</dbReference>
<protein>
    <submittedName>
        <fullName evidence="8">Two-component system, OmpR family, response regulator</fullName>
    </submittedName>
</protein>
<reference evidence="8 9" key="1">
    <citation type="submission" date="2014-12" db="EMBL/GenBank/DDBJ databases">
        <title>Whole genome sequencing of Sphingobium xenophagum OW59.</title>
        <authorList>
            <person name="Ohta Y."/>
            <person name="Nishi S."/>
            <person name="Hatada Y."/>
        </authorList>
    </citation>
    <scope>NUCLEOTIDE SEQUENCE [LARGE SCALE GENOMIC DNA]</scope>
    <source>
        <strain evidence="8 9">OW59</strain>
    </source>
</reference>
<dbReference type="InterPro" id="IPR036388">
    <property type="entry name" value="WH-like_DNA-bd_sf"/>
</dbReference>
<proteinExistence type="predicted"/>
<keyword evidence="5" id="KW-0804">Transcription</keyword>
<dbReference type="Proteomes" id="UP000290975">
    <property type="component" value="Unassembled WGS sequence"/>
</dbReference>
<evidence type="ECO:0000256" key="6">
    <source>
        <dbReference type="PROSITE-ProRule" id="PRU01091"/>
    </source>
</evidence>
<dbReference type="InterPro" id="IPR001867">
    <property type="entry name" value="OmpR/PhoB-type_DNA-bd"/>
</dbReference>
<dbReference type="GO" id="GO:0000156">
    <property type="term" value="F:phosphorelay response regulator activity"/>
    <property type="evidence" value="ECO:0007669"/>
    <property type="project" value="TreeGrafter"/>
</dbReference>
<keyword evidence="9" id="KW-1185">Reference proteome</keyword>
<dbReference type="EMBL" id="BBQY01000001">
    <property type="protein sequence ID" value="GBH29189.1"/>
    <property type="molecule type" value="Genomic_DNA"/>
</dbReference>
<evidence type="ECO:0000256" key="2">
    <source>
        <dbReference type="ARBA" id="ARBA00023012"/>
    </source>
</evidence>
<keyword evidence="4 6" id="KW-0238">DNA-binding</keyword>
<evidence type="ECO:0000313" key="8">
    <source>
        <dbReference type="EMBL" id="GBH29189.1"/>
    </source>
</evidence>
<dbReference type="STRING" id="1192759.GCA_000277525_03050"/>
<evidence type="ECO:0000256" key="3">
    <source>
        <dbReference type="ARBA" id="ARBA00023015"/>
    </source>
</evidence>
<evidence type="ECO:0000256" key="1">
    <source>
        <dbReference type="ARBA" id="ARBA00022553"/>
    </source>
</evidence>
<dbReference type="GO" id="GO:0006355">
    <property type="term" value="P:regulation of DNA-templated transcription"/>
    <property type="evidence" value="ECO:0007669"/>
    <property type="project" value="InterPro"/>
</dbReference>
<evidence type="ECO:0000259" key="7">
    <source>
        <dbReference type="PROSITE" id="PS51755"/>
    </source>
</evidence>
<accession>A0A401IXV2</accession>
<dbReference type="SUPFAM" id="SSF46894">
    <property type="entry name" value="C-terminal effector domain of the bipartite response regulators"/>
    <property type="match status" value="1"/>
</dbReference>
<gene>
    <name evidence="8" type="ORF">MBESOW_P0442</name>
</gene>
<evidence type="ECO:0000256" key="5">
    <source>
        <dbReference type="ARBA" id="ARBA00023163"/>
    </source>
</evidence>
<dbReference type="GO" id="GO:0000976">
    <property type="term" value="F:transcription cis-regulatory region binding"/>
    <property type="evidence" value="ECO:0007669"/>
    <property type="project" value="TreeGrafter"/>
</dbReference>
<dbReference type="PANTHER" id="PTHR48111:SF22">
    <property type="entry name" value="REGULATOR OF RPOS"/>
    <property type="match status" value="1"/>
</dbReference>
<sequence>MGRRVDCHGLGSDFAPLARALSARGFDLAMLGPGSEPPRVSISDATILWQGVDDPAARARALESGVQDVVGPWMHEDEAVARIIRLARDEQPRLRVGDLLIHLVDRQVERAGRAIPLLAREYALLLHLARRPGEAISREALLRAIWGLEFDPGTNSVEVHMSRLRAKIDRDFDWPLLRTIKGKGYALCPVVATVLSGA</sequence>
<feature type="domain" description="OmpR/PhoB-type" evidence="7">
    <location>
        <begin position="91"/>
        <end position="189"/>
    </location>
</feature>
<name>A0A401IXV2_SPHXE</name>
<dbReference type="RefSeq" id="WP_255209743.1">
    <property type="nucleotide sequence ID" value="NZ_BBQY01000001.1"/>
</dbReference>
<keyword evidence="3" id="KW-0805">Transcription regulation</keyword>
<feature type="DNA-binding region" description="OmpR/PhoB-type" evidence="6">
    <location>
        <begin position="91"/>
        <end position="189"/>
    </location>
</feature>
<dbReference type="InterPro" id="IPR016032">
    <property type="entry name" value="Sig_transdc_resp-reg_C-effctor"/>
</dbReference>
<dbReference type="Gene3D" id="1.10.10.10">
    <property type="entry name" value="Winged helix-like DNA-binding domain superfamily/Winged helix DNA-binding domain"/>
    <property type="match status" value="1"/>
</dbReference>
<evidence type="ECO:0000256" key="4">
    <source>
        <dbReference type="ARBA" id="ARBA00023125"/>
    </source>
</evidence>
<dbReference type="SMART" id="SM00862">
    <property type="entry name" value="Trans_reg_C"/>
    <property type="match status" value="1"/>
</dbReference>
<evidence type="ECO:0000313" key="9">
    <source>
        <dbReference type="Proteomes" id="UP000290975"/>
    </source>
</evidence>
<dbReference type="GO" id="GO:0032993">
    <property type="term" value="C:protein-DNA complex"/>
    <property type="evidence" value="ECO:0007669"/>
    <property type="project" value="TreeGrafter"/>
</dbReference>
<dbReference type="CDD" id="cd00383">
    <property type="entry name" value="trans_reg_C"/>
    <property type="match status" value="1"/>
</dbReference>
<dbReference type="GO" id="GO:0005829">
    <property type="term" value="C:cytosol"/>
    <property type="evidence" value="ECO:0007669"/>
    <property type="project" value="TreeGrafter"/>
</dbReference>
<keyword evidence="2" id="KW-0902">Two-component regulatory system</keyword>
<comment type="caution">
    <text evidence="8">The sequence shown here is derived from an EMBL/GenBank/DDBJ whole genome shotgun (WGS) entry which is preliminary data.</text>
</comment>
<dbReference type="AlphaFoldDB" id="A0A401IXV2"/>
<dbReference type="PROSITE" id="PS51755">
    <property type="entry name" value="OMPR_PHOB"/>
    <property type="match status" value="1"/>
</dbReference>
<dbReference type="Pfam" id="PF00486">
    <property type="entry name" value="Trans_reg_C"/>
    <property type="match status" value="1"/>
</dbReference>